<comment type="caution">
    <text evidence="2">The sequence shown here is derived from an EMBL/GenBank/DDBJ whole genome shotgun (WGS) entry which is preliminary data.</text>
</comment>
<organism evidence="2 3">
    <name type="scientific">Methyloceanibacter stevinii</name>
    <dbReference type="NCBI Taxonomy" id="1774970"/>
    <lineage>
        <taxon>Bacteria</taxon>
        <taxon>Pseudomonadati</taxon>
        <taxon>Pseudomonadota</taxon>
        <taxon>Alphaproteobacteria</taxon>
        <taxon>Hyphomicrobiales</taxon>
        <taxon>Hyphomicrobiaceae</taxon>
        <taxon>Methyloceanibacter</taxon>
    </lineage>
</organism>
<keyword evidence="3" id="KW-1185">Reference proteome</keyword>
<name>A0A1E3VP27_9HYPH</name>
<dbReference type="AlphaFoldDB" id="A0A1E3VP27"/>
<dbReference type="EMBL" id="LPWE01000011">
    <property type="protein sequence ID" value="ODR95242.1"/>
    <property type="molecule type" value="Genomic_DNA"/>
</dbReference>
<accession>A0A1E3VP27</accession>
<proteinExistence type="predicted"/>
<dbReference type="InterPro" id="IPR003741">
    <property type="entry name" value="LUD_dom"/>
</dbReference>
<dbReference type="Pfam" id="PF02589">
    <property type="entry name" value="LUD_dom"/>
    <property type="match status" value="1"/>
</dbReference>
<dbReference type="InterPro" id="IPR024185">
    <property type="entry name" value="FTHF_cligase-like_sf"/>
</dbReference>
<dbReference type="SUPFAM" id="SSF100950">
    <property type="entry name" value="NagB/RpiA/CoA transferase-like"/>
    <property type="match status" value="1"/>
</dbReference>
<dbReference type="Proteomes" id="UP000094172">
    <property type="component" value="Unassembled WGS sequence"/>
</dbReference>
<dbReference type="Gene3D" id="3.40.50.10420">
    <property type="entry name" value="NagB/RpiA/CoA transferase-like"/>
    <property type="match status" value="1"/>
</dbReference>
<dbReference type="InterPro" id="IPR037171">
    <property type="entry name" value="NagB/RpiA_transferase-like"/>
</dbReference>
<dbReference type="PANTHER" id="PTHR43682">
    <property type="entry name" value="LACTATE UTILIZATION PROTEIN C"/>
    <property type="match status" value="1"/>
</dbReference>
<gene>
    <name evidence="2" type="ORF">AUC70_05980</name>
</gene>
<dbReference type="PANTHER" id="PTHR43682:SF1">
    <property type="entry name" value="LACTATE UTILIZATION PROTEIN C"/>
    <property type="match status" value="1"/>
</dbReference>
<evidence type="ECO:0000313" key="3">
    <source>
        <dbReference type="Proteomes" id="UP000094172"/>
    </source>
</evidence>
<feature type="domain" description="LUD" evidence="1">
    <location>
        <begin position="5"/>
        <end position="94"/>
    </location>
</feature>
<reference evidence="2 3" key="1">
    <citation type="journal article" date="2016" name="Environ. Microbiol.">
        <title>New Methyloceanibacter diversity from North Sea sediments includes methanotroph containing solely the soluble methane monooxygenase.</title>
        <authorList>
            <person name="Vekeman B."/>
            <person name="Kerckhof F.M."/>
            <person name="Cremers G."/>
            <person name="de Vos P."/>
            <person name="Vandamme P."/>
            <person name="Boon N."/>
            <person name="Op den Camp H.J."/>
            <person name="Heylen K."/>
        </authorList>
    </citation>
    <scope>NUCLEOTIDE SEQUENCE [LARGE SCALE GENOMIC DNA]</scope>
    <source>
        <strain evidence="2 3">R-67176</strain>
    </source>
</reference>
<evidence type="ECO:0000313" key="2">
    <source>
        <dbReference type="EMBL" id="ODR95242.1"/>
    </source>
</evidence>
<evidence type="ECO:0000259" key="1">
    <source>
        <dbReference type="Pfam" id="PF02589"/>
    </source>
</evidence>
<dbReference type="STRING" id="1774970.AUC70_05980"/>
<protein>
    <recommendedName>
        <fullName evidence="1">LUD domain-containing protein</fullName>
    </recommendedName>
</protein>
<sequence length="103" mass="10724">MTLACAGIVETGSVVFSSGQDTPTTLNFLPDVHVVVLYASTIVPYPEDLWPRLKSAGGWPRTVNFIAGPSRTADVAGTIVRPAHGPKSVHLIIVGGNESNGAV</sequence>